<keyword evidence="3" id="KW-0677">Repeat</keyword>
<dbReference type="InterPro" id="IPR011992">
    <property type="entry name" value="EF-hand-dom_pair"/>
</dbReference>
<dbReference type="InParanoid" id="A0A0G4GPH4"/>
<name>A0A0G4GPH4_VITBC</name>
<keyword evidence="8" id="KW-1185">Reference proteome</keyword>
<dbReference type="PANTHER" id="PTHR23048">
    <property type="entry name" value="MYOSIN LIGHT CHAIN 1, 3"/>
    <property type="match status" value="1"/>
</dbReference>
<dbReference type="Proteomes" id="UP000041254">
    <property type="component" value="Unassembled WGS sequence"/>
</dbReference>
<dbReference type="InterPro" id="IPR002048">
    <property type="entry name" value="EF_hand_dom"/>
</dbReference>
<reference evidence="7 8" key="1">
    <citation type="submission" date="2014-11" db="EMBL/GenBank/DDBJ databases">
        <authorList>
            <person name="Zhu J."/>
            <person name="Qi W."/>
            <person name="Song R."/>
        </authorList>
    </citation>
    <scope>NUCLEOTIDE SEQUENCE [LARGE SCALE GENOMIC DNA]</scope>
</reference>
<dbReference type="EMBL" id="CDMY01000748">
    <property type="protein sequence ID" value="CEM32253.1"/>
    <property type="molecule type" value="Genomic_DNA"/>
</dbReference>
<dbReference type="PROSITE" id="PS00018">
    <property type="entry name" value="EF_HAND_1"/>
    <property type="match status" value="1"/>
</dbReference>
<dbReference type="InterPro" id="IPR018247">
    <property type="entry name" value="EF_Hand_1_Ca_BS"/>
</dbReference>
<gene>
    <name evidence="7" type="ORF">Vbra_971</name>
</gene>
<dbReference type="SMART" id="SM00054">
    <property type="entry name" value="EFh"/>
    <property type="match status" value="3"/>
</dbReference>
<proteinExistence type="inferred from homology"/>
<evidence type="ECO:0000313" key="7">
    <source>
        <dbReference type="EMBL" id="CEM32253.1"/>
    </source>
</evidence>
<feature type="domain" description="EF-hand" evidence="6">
    <location>
        <begin position="55"/>
        <end position="90"/>
    </location>
</feature>
<dbReference type="STRING" id="1169540.A0A0G4GPH4"/>
<evidence type="ECO:0000313" key="8">
    <source>
        <dbReference type="Proteomes" id="UP000041254"/>
    </source>
</evidence>
<dbReference type="PANTHER" id="PTHR23048:SF59">
    <property type="entry name" value="EF-HAND SUPERFAMILY PROTEIN"/>
    <property type="match status" value="1"/>
</dbReference>
<protein>
    <recommendedName>
        <fullName evidence="6">EF-hand domain-containing protein</fullName>
    </recommendedName>
</protein>
<accession>A0A0G4GPH4</accession>
<dbReference type="GO" id="GO:0016460">
    <property type="term" value="C:myosin II complex"/>
    <property type="evidence" value="ECO:0007669"/>
    <property type="project" value="TreeGrafter"/>
</dbReference>
<evidence type="ECO:0000256" key="1">
    <source>
        <dbReference type="ARBA" id="ARBA00004245"/>
    </source>
</evidence>
<dbReference type="SUPFAM" id="SSF47473">
    <property type="entry name" value="EF-hand"/>
    <property type="match status" value="1"/>
</dbReference>
<evidence type="ECO:0000256" key="3">
    <source>
        <dbReference type="ARBA" id="ARBA00022737"/>
    </source>
</evidence>
<keyword evidence="5" id="KW-0963">Cytoplasm</keyword>
<evidence type="ECO:0000256" key="4">
    <source>
        <dbReference type="ARBA" id="ARBA00022837"/>
    </source>
</evidence>
<organism evidence="7 8">
    <name type="scientific">Vitrella brassicaformis (strain CCMP3155)</name>
    <dbReference type="NCBI Taxonomy" id="1169540"/>
    <lineage>
        <taxon>Eukaryota</taxon>
        <taxon>Sar</taxon>
        <taxon>Alveolata</taxon>
        <taxon>Colpodellida</taxon>
        <taxon>Vitrellaceae</taxon>
        <taxon>Vitrella</taxon>
    </lineage>
</organism>
<evidence type="ECO:0000256" key="5">
    <source>
        <dbReference type="ARBA" id="ARBA00023212"/>
    </source>
</evidence>
<keyword evidence="5" id="KW-0206">Cytoskeleton</keyword>
<dbReference type="OrthoDB" id="418312at2759"/>
<dbReference type="VEuPathDB" id="CryptoDB:Vbra_971"/>
<evidence type="ECO:0000256" key="2">
    <source>
        <dbReference type="ARBA" id="ARBA00005253"/>
    </source>
</evidence>
<keyword evidence="4" id="KW-0106">Calcium</keyword>
<feature type="domain" description="EF-hand" evidence="6">
    <location>
        <begin position="17"/>
        <end position="52"/>
    </location>
</feature>
<sequence>MIGRAPTTADHIDLKDPETQQIKRAFDLFDQDGSGQIEKDEILERLHELGFRDAKSLGALDKVLSTVDKGGDNNISWEEFYSVMSDKLGPDSSDSEISKVWMEFGGADGRITLNELKKAAKTLGDTVTEDELKEMIKMFASKDGNFIKYEDFTKIMKKPLTETDTS</sequence>
<dbReference type="FunFam" id="1.10.238.10:FF:000178">
    <property type="entry name" value="Calmodulin-2 A"/>
    <property type="match status" value="1"/>
</dbReference>
<dbReference type="AlphaFoldDB" id="A0A0G4GPH4"/>
<comment type="subcellular location">
    <subcellularLocation>
        <location evidence="1">Cytoplasm</location>
        <location evidence="1">Cytoskeleton</location>
    </subcellularLocation>
</comment>
<dbReference type="PhylomeDB" id="A0A0G4GPH4"/>
<evidence type="ECO:0000259" key="6">
    <source>
        <dbReference type="PROSITE" id="PS50222"/>
    </source>
</evidence>
<dbReference type="Pfam" id="PF13499">
    <property type="entry name" value="EF-hand_7"/>
    <property type="match status" value="1"/>
</dbReference>
<comment type="similarity">
    <text evidence="2">Belongs to the centrin family.</text>
</comment>
<dbReference type="Gene3D" id="1.10.238.10">
    <property type="entry name" value="EF-hand"/>
    <property type="match status" value="2"/>
</dbReference>
<dbReference type="GO" id="GO:0005509">
    <property type="term" value="F:calcium ion binding"/>
    <property type="evidence" value="ECO:0007669"/>
    <property type="project" value="InterPro"/>
</dbReference>
<dbReference type="InterPro" id="IPR050230">
    <property type="entry name" value="CALM/Myosin/TropC-like"/>
</dbReference>
<dbReference type="PROSITE" id="PS50222">
    <property type="entry name" value="EF_HAND_2"/>
    <property type="match status" value="2"/>
</dbReference>